<feature type="transmembrane region" description="Helical" evidence="1">
    <location>
        <begin position="58"/>
        <end position="82"/>
    </location>
</feature>
<keyword evidence="1" id="KW-1133">Transmembrane helix</keyword>
<dbReference type="VEuPathDB" id="FungiDB:VP01_1667g1"/>
<evidence type="ECO:0000313" key="2">
    <source>
        <dbReference type="EMBL" id="KNZ59760.1"/>
    </source>
</evidence>
<gene>
    <name evidence="2" type="ORF">VP01_1667g1</name>
</gene>
<accession>A0A0L6VI08</accession>
<proteinExistence type="predicted"/>
<sequence>MLMGMSKNFTRGQSKASSAWKIALRERFFQLTRFMVSCLLYTFLQTKQKFMVIGHPKNVLCLWIMVFLYLLMNNGGSLLILISAGGRIVRNKDSSIVLGDYRKVLAEPTPKKDLQLFKLGNCITILSYCKTVPMRAMIFLLGIDHKTIDLFVDAHFIGGMKLMLWGMQPPSPSINYGLQLQTGKVYYCFFYIRSCDILCKILYLMCTGMDSGYTTTMLQFQWKVRHFEVNPHLLEGTLCPILQSKEVCDVGDFQIPKYSSRSISNQSRVLNLITGVEIEENQFLGEKEIFCFKILGKIQDRILMDSQSCQSITSWAYRELRTLQIKLAQLPAVDMQKLPGRFCCYSNHTHSSRSISNQSRVLNLITGVEKENQFLGEKKFSASKSLEVWLWCTPICLGMLVKFMQTCSVSKINLLNVSILELPHRVLRVQVIRKGKGEVLPLLQVALNNDLTLSHPHVFLLYEPSLPEAVSFQTHETIQANASRDNQEGKEMRLYNINEYPRVPRKKLRKKTVSSPDSKEENYTCEGHQEIKRDELVQKQRKWGVLIGCPTSATSDLSFFLVFVFCD</sequence>
<name>A0A0L6VI08_9BASI</name>
<keyword evidence="3" id="KW-1185">Reference proteome</keyword>
<evidence type="ECO:0000256" key="1">
    <source>
        <dbReference type="SAM" id="Phobius"/>
    </source>
</evidence>
<dbReference type="EMBL" id="LAVV01006467">
    <property type="protein sequence ID" value="KNZ59760.1"/>
    <property type="molecule type" value="Genomic_DNA"/>
</dbReference>
<dbReference type="AlphaFoldDB" id="A0A0L6VI08"/>
<organism evidence="2 3">
    <name type="scientific">Puccinia sorghi</name>
    <dbReference type="NCBI Taxonomy" id="27349"/>
    <lineage>
        <taxon>Eukaryota</taxon>
        <taxon>Fungi</taxon>
        <taxon>Dikarya</taxon>
        <taxon>Basidiomycota</taxon>
        <taxon>Pucciniomycotina</taxon>
        <taxon>Pucciniomycetes</taxon>
        <taxon>Pucciniales</taxon>
        <taxon>Pucciniaceae</taxon>
        <taxon>Puccinia</taxon>
    </lineage>
</organism>
<comment type="caution">
    <text evidence="2">The sequence shown here is derived from an EMBL/GenBank/DDBJ whole genome shotgun (WGS) entry which is preliminary data.</text>
</comment>
<dbReference type="Proteomes" id="UP000037035">
    <property type="component" value="Unassembled WGS sequence"/>
</dbReference>
<keyword evidence="1" id="KW-0472">Membrane</keyword>
<evidence type="ECO:0000313" key="3">
    <source>
        <dbReference type="Proteomes" id="UP000037035"/>
    </source>
</evidence>
<keyword evidence="1" id="KW-0812">Transmembrane</keyword>
<reference evidence="2 3" key="1">
    <citation type="submission" date="2015-08" db="EMBL/GenBank/DDBJ databases">
        <title>Next Generation Sequencing and Analysis of the Genome of Puccinia sorghi L Schw, the Causal Agent of Maize Common Rust.</title>
        <authorList>
            <person name="Rochi L."/>
            <person name="Burguener G."/>
            <person name="Darino M."/>
            <person name="Turjanski A."/>
            <person name="Kreff E."/>
            <person name="Dieguez M.J."/>
            <person name="Sacco F."/>
        </authorList>
    </citation>
    <scope>NUCLEOTIDE SEQUENCE [LARGE SCALE GENOMIC DNA]</scope>
    <source>
        <strain evidence="2 3">RO10H11247</strain>
    </source>
</reference>
<protein>
    <submittedName>
        <fullName evidence="2">Uncharacterized protein</fullName>
    </submittedName>
</protein>